<sequence>MAPPKKRKRRLNVFRALLLALLVVAVVLVGAGAGFAIGVIRTMPDWQPDKLQLAMTTFIYDKDGQLVEELHGEQNRIVVPLEKIPEDLQNAVIATEDARFYQHHGVDLKAILRALWINLRSGGIREGGSTLTQQLARNAFIENPERTLKRKIQEALMAIELERTYTKEEILENYLNIVYLGPGTYGVEAAARLYFGKSVSDLDLAECAMLAGLIQSPANYDPRSKSNEEAAKNRQAQVLNNMVKYGYITPEEAEKAKAEKLEYREAPKTKAEKFPYFIDAVVDEAGRLLESQGIESAELYRGGLKIYTTLDPKIQTEMEKVYQDKSNFPPSSPDRLIESAMVVLDPRTGEVRGLVGGRDYTTRRGFNRAIQAERQPGSTIKPLVVYAPALEKGYPPAFVIDDVPVTFPGTPKPFTPANYDGRYRGLISMREAVRWSVNIPAVKMLNTIGIDTGYEFGRRLGLPLKPEDRNLALALGGLTTGVSPLQMAAAYGAFANQGVYITPHLVTKITDRNGRDLIVNKPQRRDVMSEQVAYLMTDMLETVVMAGTGKNAQIGRPAAGKTGTTSLPDTPEYRGLKGEKDAWFVGYTPELVGAVWMGYDQTDPKHYLKSVAGGGYPALIWKKVIGAALKDQPVQDFPRPSGIIYADVDAKSGLLPSDLTPKEFIVKEIFTQSMLPKKISDVWVQVQVCTTTGQLASPNCPDVTTGVFLKRPDGYNGPVKPEDAYLEAPAEVCTLHGGGSVDRPGLVSICTDPRHGAELFLANIPKPGEGGGCPPQYVKKVQLPPEKVPTRYCDLPDHQLTKDTSGRGNQGAGPPAPNLKGRLEVGPNVSQPRVILEWNVPGEGEFLFSIERVGPGSSSRSLAIVKETAYTDASVKPGVTYYYRVIALDEKNKASTPSNEVTIAVPKK</sequence>
<evidence type="ECO:0000256" key="2">
    <source>
        <dbReference type="ARBA" id="ARBA00004401"/>
    </source>
</evidence>
<keyword evidence="19" id="KW-0472">Membrane</keyword>
<dbReference type="InterPro" id="IPR012338">
    <property type="entry name" value="Beta-lactam/transpept-like"/>
</dbReference>
<dbReference type="InterPro" id="IPR050396">
    <property type="entry name" value="Glycosyltr_51/Transpeptidase"/>
</dbReference>
<comment type="pathway">
    <text evidence="3">Cell wall biogenesis; peptidoglycan biosynthesis.</text>
</comment>
<evidence type="ECO:0000256" key="22">
    <source>
        <dbReference type="ARBA" id="ARBA00023316"/>
    </source>
</evidence>
<dbReference type="GO" id="GO:0008360">
    <property type="term" value="P:regulation of cell shape"/>
    <property type="evidence" value="ECO:0007669"/>
    <property type="project" value="UniProtKB-KW"/>
</dbReference>
<dbReference type="UniPathway" id="UPA00219"/>
<evidence type="ECO:0000256" key="6">
    <source>
        <dbReference type="ARBA" id="ARBA00012448"/>
    </source>
</evidence>
<evidence type="ECO:0000256" key="25">
    <source>
        <dbReference type="ARBA" id="ARBA00049902"/>
    </source>
</evidence>
<dbReference type="InterPro" id="IPR001460">
    <property type="entry name" value="PCN-bd_Tpept"/>
</dbReference>
<comment type="catalytic activity">
    <reaction evidence="23">
        <text>Preferential cleavage: (Ac)2-L-Lys-D-Ala-|-D-Ala. Also transpeptidation of peptidyl-alanyl moieties that are N-acyl substituents of D-alanine.</text>
        <dbReference type="EC" id="3.4.16.4"/>
    </reaction>
</comment>
<evidence type="ECO:0000256" key="15">
    <source>
        <dbReference type="ARBA" id="ARBA00022960"/>
    </source>
</evidence>
<accession>A0A151AXP8</accession>
<keyword evidence="31" id="KW-1185">Reference proteome</keyword>
<evidence type="ECO:0000256" key="27">
    <source>
        <dbReference type="SAM" id="MobiDB-lite"/>
    </source>
</evidence>
<comment type="pathway">
    <text evidence="26">Glycan biosynthesis.</text>
</comment>
<dbReference type="GO" id="GO:0008658">
    <property type="term" value="F:penicillin binding"/>
    <property type="evidence" value="ECO:0007669"/>
    <property type="project" value="InterPro"/>
</dbReference>
<evidence type="ECO:0000256" key="14">
    <source>
        <dbReference type="ARBA" id="ARBA00022801"/>
    </source>
</evidence>
<evidence type="ECO:0000256" key="16">
    <source>
        <dbReference type="ARBA" id="ARBA00022968"/>
    </source>
</evidence>
<dbReference type="Gene3D" id="3.40.710.10">
    <property type="entry name" value="DD-peptidase/beta-lactamase superfamily"/>
    <property type="match status" value="1"/>
</dbReference>
<dbReference type="InterPro" id="IPR001264">
    <property type="entry name" value="Glyco_trans_51"/>
</dbReference>
<evidence type="ECO:0000313" key="30">
    <source>
        <dbReference type="EMBL" id="KYH32323.1"/>
    </source>
</evidence>
<comment type="subcellular location">
    <subcellularLocation>
        <location evidence="2">Cell membrane</location>
        <topology evidence="2">Single-pass type II membrane protein</topology>
    </subcellularLocation>
</comment>
<organism evidence="30 31">
    <name type="scientific">Moorella mulderi DSM 14980</name>
    <dbReference type="NCBI Taxonomy" id="1122241"/>
    <lineage>
        <taxon>Bacteria</taxon>
        <taxon>Bacillati</taxon>
        <taxon>Bacillota</taxon>
        <taxon>Clostridia</taxon>
        <taxon>Neomoorellales</taxon>
        <taxon>Neomoorellaceae</taxon>
        <taxon>Neomoorella</taxon>
    </lineage>
</organism>
<keyword evidence="20" id="KW-0046">Antibiotic resistance</keyword>
<dbReference type="PATRIC" id="fig|1122241.3.peg.1626"/>
<dbReference type="GO" id="GO:0009002">
    <property type="term" value="F:serine-type D-Ala-D-Ala carboxypeptidase activity"/>
    <property type="evidence" value="ECO:0007669"/>
    <property type="project" value="UniProtKB-EC"/>
</dbReference>
<dbReference type="InterPro" id="IPR003961">
    <property type="entry name" value="FN3_dom"/>
</dbReference>
<dbReference type="FunFam" id="1.10.3810.10:FF:000001">
    <property type="entry name" value="Penicillin-binding protein 1A"/>
    <property type="match status" value="1"/>
</dbReference>
<dbReference type="GO" id="GO:0006508">
    <property type="term" value="P:proteolysis"/>
    <property type="evidence" value="ECO:0007669"/>
    <property type="project" value="UniProtKB-KW"/>
</dbReference>
<dbReference type="SUPFAM" id="SSF56601">
    <property type="entry name" value="beta-lactamase/transpeptidase-like"/>
    <property type="match status" value="1"/>
</dbReference>
<evidence type="ECO:0000256" key="3">
    <source>
        <dbReference type="ARBA" id="ARBA00004752"/>
    </source>
</evidence>
<comment type="similarity">
    <text evidence="5">In the N-terminal section; belongs to the glycosyltransferase 51 family.</text>
</comment>
<keyword evidence="17" id="KW-0573">Peptidoglycan synthesis</keyword>
<keyword evidence="15" id="KW-0133">Cell shape</keyword>
<keyword evidence="13" id="KW-0812">Transmembrane</keyword>
<evidence type="ECO:0000256" key="19">
    <source>
        <dbReference type="ARBA" id="ARBA00023136"/>
    </source>
</evidence>
<comment type="caution">
    <text evidence="30">The sequence shown here is derived from an EMBL/GenBank/DDBJ whole genome shotgun (WGS) entry which is preliminary data.</text>
</comment>
<keyword evidence="21" id="KW-0511">Multifunctional enzyme</keyword>
<keyword evidence="14" id="KW-0378">Hydrolase</keyword>
<dbReference type="OrthoDB" id="9766909at2"/>
<keyword evidence="9" id="KW-0121">Carboxypeptidase</keyword>
<dbReference type="CDD" id="cd00063">
    <property type="entry name" value="FN3"/>
    <property type="match status" value="1"/>
</dbReference>
<feature type="domain" description="Penicillin-binding protein transpeptidase" evidence="28">
    <location>
        <begin position="340"/>
        <end position="614"/>
    </location>
</feature>
<keyword evidence="11" id="KW-0328">Glycosyltransferase</keyword>
<evidence type="ECO:0000256" key="17">
    <source>
        <dbReference type="ARBA" id="ARBA00022984"/>
    </source>
</evidence>
<gene>
    <name evidence="30" type="primary">pbpF</name>
    <name evidence="30" type="ORF">MOMUL_15450</name>
</gene>
<name>A0A151AXP8_9FIRM</name>
<dbReference type="Gene3D" id="2.60.40.10">
    <property type="entry name" value="Immunoglobulins"/>
    <property type="match status" value="1"/>
</dbReference>
<dbReference type="GO" id="GO:0005886">
    <property type="term" value="C:plasma membrane"/>
    <property type="evidence" value="ECO:0007669"/>
    <property type="project" value="UniProtKB-SubCell"/>
</dbReference>
<dbReference type="EC" id="2.4.99.28" evidence="24"/>
<keyword evidence="22" id="KW-0961">Cell wall biogenesis/degradation</keyword>
<evidence type="ECO:0000256" key="9">
    <source>
        <dbReference type="ARBA" id="ARBA00022645"/>
    </source>
</evidence>
<dbReference type="InterPro" id="IPR023346">
    <property type="entry name" value="Lysozyme-like_dom_sf"/>
</dbReference>
<feature type="domain" description="Glycosyl transferase family 51" evidence="29">
    <location>
        <begin position="64"/>
        <end position="242"/>
    </location>
</feature>
<keyword evidence="12" id="KW-0808">Transferase</keyword>
<evidence type="ECO:0000256" key="26">
    <source>
        <dbReference type="ARBA" id="ARBA00060592"/>
    </source>
</evidence>
<dbReference type="Pfam" id="PF00905">
    <property type="entry name" value="Transpeptidase"/>
    <property type="match status" value="1"/>
</dbReference>
<evidence type="ECO:0000256" key="5">
    <source>
        <dbReference type="ARBA" id="ARBA00007739"/>
    </source>
</evidence>
<dbReference type="RefSeq" id="WP_062283580.1">
    <property type="nucleotide sequence ID" value="NZ_LTBC01000004.1"/>
</dbReference>
<comment type="function">
    <text evidence="1">Cell wall formation. Synthesis of cross-linked peptidoglycan from the lipid intermediates. The enzyme has a penicillin-insensitive transglycosylase N-terminal domain (formation of linear glycan strands) and a penicillin-sensitive transpeptidase C-terminal domain (cross-linking of the peptide subunits).</text>
</comment>
<dbReference type="PANTHER" id="PTHR32282">
    <property type="entry name" value="BINDING PROTEIN TRANSPEPTIDASE, PUTATIVE-RELATED"/>
    <property type="match status" value="1"/>
</dbReference>
<dbReference type="GO" id="GO:0008955">
    <property type="term" value="F:peptidoglycan glycosyltransferase activity"/>
    <property type="evidence" value="ECO:0007669"/>
    <property type="project" value="UniProtKB-EC"/>
</dbReference>
<dbReference type="SUPFAM" id="SSF49265">
    <property type="entry name" value="Fibronectin type III"/>
    <property type="match status" value="1"/>
</dbReference>
<evidence type="ECO:0000256" key="8">
    <source>
        <dbReference type="ARBA" id="ARBA00022475"/>
    </source>
</evidence>
<evidence type="ECO:0000256" key="4">
    <source>
        <dbReference type="ARBA" id="ARBA00007090"/>
    </source>
</evidence>
<feature type="compositionally biased region" description="Basic and acidic residues" evidence="27">
    <location>
        <begin position="796"/>
        <end position="805"/>
    </location>
</feature>
<keyword evidence="16" id="KW-0735">Signal-anchor</keyword>
<evidence type="ECO:0000256" key="12">
    <source>
        <dbReference type="ARBA" id="ARBA00022679"/>
    </source>
</evidence>
<dbReference type="NCBIfam" id="TIGR02074">
    <property type="entry name" value="PBP_1a_fam"/>
    <property type="match status" value="1"/>
</dbReference>
<dbReference type="InterPro" id="IPR036116">
    <property type="entry name" value="FN3_sf"/>
</dbReference>
<dbReference type="PANTHER" id="PTHR32282:SF11">
    <property type="entry name" value="PENICILLIN-BINDING PROTEIN 1B"/>
    <property type="match status" value="1"/>
</dbReference>
<dbReference type="GO" id="GO:0046677">
    <property type="term" value="P:response to antibiotic"/>
    <property type="evidence" value="ECO:0007669"/>
    <property type="project" value="UniProtKB-KW"/>
</dbReference>
<comment type="catalytic activity">
    <reaction evidence="25">
        <text>[GlcNAc-(1-&gt;4)-Mur2Ac(oyl-L-Ala-gamma-D-Glu-L-Lys-D-Ala-D-Ala)](n)-di-trans,octa-cis-undecaprenyl diphosphate + beta-D-GlcNAc-(1-&gt;4)-Mur2Ac(oyl-L-Ala-gamma-D-Glu-L-Lys-D-Ala-D-Ala)-di-trans,octa-cis-undecaprenyl diphosphate = [GlcNAc-(1-&gt;4)-Mur2Ac(oyl-L-Ala-gamma-D-Glu-L-Lys-D-Ala-D-Ala)](n+1)-di-trans,octa-cis-undecaprenyl diphosphate + di-trans,octa-cis-undecaprenyl diphosphate + H(+)</text>
        <dbReference type="Rhea" id="RHEA:23708"/>
        <dbReference type="Rhea" id="RHEA-COMP:9602"/>
        <dbReference type="Rhea" id="RHEA-COMP:9603"/>
        <dbReference type="ChEBI" id="CHEBI:15378"/>
        <dbReference type="ChEBI" id="CHEBI:58405"/>
        <dbReference type="ChEBI" id="CHEBI:60033"/>
        <dbReference type="ChEBI" id="CHEBI:78435"/>
        <dbReference type="EC" id="2.4.99.28"/>
    </reaction>
</comment>
<dbReference type="Pfam" id="PF00912">
    <property type="entry name" value="Transgly"/>
    <property type="match status" value="1"/>
</dbReference>
<dbReference type="InterPro" id="IPR013783">
    <property type="entry name" value="Ig-like_fold"/>
</dbReference>
<dbReference type="GO" id="GO:0030288">
    <property type="term" value="C:outer membrane-bounded periplasmic space"/>
    <property type="evidence" value="ECO:0007669"/>
    <property type="project" value="TreeGrafter"/>
</dbReference>
<evidence type="ECO:0000256" key="10">
    <source>
        <dbReference type="ARBA" id="ARBA00022670"/>
    </source>
</evidence>
<evidence type="ECO:0000256" key="1">
    <source>
        <dbReference type="ARBA" id="ARBA00002624"/>
    </source>
</evidence>
<evidence type="ECO:0000313" key="31">
    <source>
        <dbReference type="Proteomes" id="UP000075670"/>
    </source>
</evidence>
<evidence type="ECO:0000256" key="21">
    <source>
        <dbReference type="ARBA" id="ARBA00023268"/>
    </source>
</evidence>
<evidence type="ECO:0000256" key="18">
    <source>
        <dbReference type="ARBA" id="ARBA00022989"/>
    </source>
</evidence>
<feature type="region of interest" description="Disordered" evidence="27">
    <location>
        <begin position="796"/>
        <end position="822"/>
    </location>
</feature>
<dbReference type="AlphaFoldDB" id="A0A151AXP8"/>
<dbReference type="Proteomes" id="UP000075670">
    <property type="component" value="Unassembled WGS sequence"/>
</dbReference>
<evidence type="ECO:0000259" key="28">
    <source>
        <dbReference type="Pfam" id="PF00905"/>
    </source>
</evidence>
<dbReference type="EC" id="3.4.16.4" evidence="6"/>
<evidence type="ECO:0000259" key="29">
    <source>
        <dbReference type="Pfam" id="PF00912"/>
    </source>
</evidence>
<keyword evidence="8" id="KW-1003">Cell membrane</keyword>
<dbReference type="InterPro" id="IPR036950">
    <property type="entry name" value="PBP_transglycosylase"/>
</dbReference>
<evidence type="ECO:0000256" key="20">
    <source>
        <dbReference type="ARBA" id="ARBA00023251"/>
    </source>
</evidence>
<comment type="similarity">
    <text evidence="4">In the C-terminal section; belongs to the transpeptidase family.</text>
</comment>
<evidence type="ECO:0000256" key="24">
    <source>
        <dbReference type="ARBA" id="ARBA00044770"/>
    </source>
</evidence>
<proteinExistence type="inferred from homology"/>
<protein>
    <recommendedName>
        <fullName evidence="7">Penicillin-binding protein 1A</fullName>
        <ecNumber evidence="24">2.4.99.28</ecNumber>
        <ecNumber evidence="6">3.4.16.4</ecNumber>
    </recommendedName>
</protein>
<evidence type="ECO:0000256" key="13">
    <source>
        <dbReference type="ARBA" id="ARBA00022692"/>
    </source>
</evidence>
<keyword evidence="10" id="KW-0645">Protease</keyword>
<keyword evidence="18" id="KW-1133">Transmembrane helix</keyword>
<evidence type="ECO:0000256" key="11">
    <source>
        <dbReference type="ARBA" id="ARBA00022676"/>
    </source>
</evidence>
<dbReference type="GO" id="GO:0009252">
    <property type="term" value="P:peptidoglycan biosynthetic process"/>
    <property type="evidence" value="ECO:0007669"/>
    <property type="project" value="UniProtKB-UniPathway"/>
</dbReference>
<evidence type="ECO:0000256" key="23">
    <source>
        <dbReference type="ARBA" id="ARBA00034000"/>
    </source>
</evidence>
<evidence type="ECO:0000256" key="7">
    <source>
        <dbReference type="ARBA" id="ARBA00018638"/>
    </source>
</evidence>
<dbReference type="EMBL" id="LTBC01000004">
    <property type="protein sequence ID" value="KYH32323.1"/>
    <property type="molecule type" value="Genomic_DNA"/>
</dbReference>
<dbReference type="SUPFAM" id="SSF53955">
    <property type="entry name" value="Lysozyme-like"/>
    <property type="match status" value="1"/>
</dbReference>
<dbReference type="GO" id="GO:0071555">
    <property type="term" value="P:cell wall organization"/>
    <property type="evidence" value="ECO:0007669"/>
    <property type="project" value="UniProtKB-KW"/>
</dbReference>
<dbReference type="Gene3D" id="1.10.3810.10">
    <property type="entry name" value="Biosynthetic peptidoglycan transglycosylase-like"/>
    <property type="match status" value="1"/>
</dbReference>
<reference evidence="30 31" key="1">
    <citation type="submission" date="2016-02" db="EMBL/GenBank/DDBJ databases">
        <title>Genome sequence of Moorella mulderi DSM 14980.</title>
        <authorList>
            <person name="Poehlein A."/>
            <person name="Daniel R."/>
        </authorList>
    </citation>
    <scope>NUCLEOTIDE SEQUENCE [LARGE SCALE GENOMIC DNA]</scope>
    <source>
        <strain evidence="30 31">DSM 14980</strain>
    </source>
</reference>